<dbReference type="SUPFAM" id="SSF69360">
    <property type="entry name" value="Cell wall binding repeat"/>
    <property type="match status" value="1"/>
</dbReference>
<sequence>MNKKVLKLALVTSLVAAISLPSVSSAMPRDGWQKSSNNWYYYSRGIQLENTWKKINDMWYYFDGSGKMKTGWHFDQSYKRWYYFNPSGDMKTGWVKSANQWYFMRQSGQMAESGWAKYKGDFYYFGIDGKMRFDAWIGAFPEENKLDVEKYAKEGLSYLRYYVDKDGKYKPTAKGTYKGEIGQWKDTKEGRFFILSDGTRANGPTFVDGKLYLLLPELKIGYSYAEGIGYSYSDQDGVFQNKENLKFDKDGRATAKNGDKLFENKETGKIEVLKYTVGERNYVATKDDYDDAAKVVERFIEAQNKKDMKLVSSCVLDCKESDGQLLYPIEKRLDNIIKIKYLSYSITDSKYKPAMFTMKNNSKVIYQSGLVILVDYDVDFKKDNQPESEGINKDYYTLVKDENGKFKIVPSII</sequence>
<evidence type="ECO:0000256" key="1">
    <source>
        <dbReference type="ARBA" id="ARBA00022737"/>
    </source>
</evidence>
<dbReference type="eggNOG" id="COG5263">
    <property type="taxonomic scope" value="Bacteria"/>
</dbReference>
<reference evidence="4 5" key="1">
    <citation type="submission" date="2010-08" db="EMBL/GenBank/DDBJ databases">
        <authorList>
            <person name="Harkins D.M."/>
            <person name="Madupu R."/>
            <person name="Durkin A.S."/>
            <person name="Torralba M."/>
            <person name="Methe B."/>
            <person name="Sutton G.G."/>
            <person name="Nelson K.E."/>
        </authorList>
    </citation>
    <scope>NUCLEOTIDE SEQUENCE [LARGE SCALE GENOMIC DNA]</scope>
    <source>
        <strain evidence="4 5">DSM 17678</strain>
    </source>
</reference>
<feature type="signal peptide" evidence="3">
    <location>
        <begin position="1"/>
        <end position="26"/>
    </location>
</feature>
<dbReference type="Pfam" id="PF01473">
    <property type="entry name" value="Choline_bind_1"/>
    <property type="match status" value="2"/>
</dbReference>
<evidence type="ECO:0000313" key="5">
    <source>
        <dbReference type="Proteomes" id="UP000003244"/>
    </source>
</evidence>
<dbReference type="PROSITE" id="PS51170">
    <property type="entry name" value="CW"/>
    <property type="match status" value="2"/>
</dbReference>
<dbReference type="InterPro" id="IPR018337">
    <property type="entry name" value="Cell_wall/Cho-bd_repeat"/>
</dbReference>
<protein>
    <submittedName>
        <fullName evidence="4">Cell wall-binding repeat protein</fullName>
    </submittedName>
</protein>
<feature type="repeat" description="Cell wall-binding" evidence="2">
    <location>
        <begin position="49"/>
        <end position="68"/>
    </location>
</feature>
<organism evidence="4 5">
    <name type="scientific">Peptostreptococcus stomatis DSM 17678</name>
    <dbReference type="NCBI Taxonomy" id="596315"/>
    <lineage>
        <taxon>Bacteria</taxon>
        <taxon>Bacillati</taxon>
        <taxon>Bacillota</taxon>
        <taxon>Clostridia</taxon>
        <taxon>Peptostreptococcales</taxon>
        <taxon>Peptostreptococcaceae</taxon>
        <taxon>Peptostreptococcus</taxon>
    </lineage>
</organism>
<dbReference type="Proteomes" id="UP000003244">
    <property type="component" value="Unassembled WGS sequence"/>
</dbReference>
<dbReference type="OrthoDB" id="1864276at2"/>
<dbReference type="EMBL" id="ADGQ01000057">
    <property type="protein sequence ID" value="EFM64539.1"/>
    <property type="molecule type" value="Genomic_DNA"/>
</dbReference>
<keyword evidence="3" id="KW-0732">Signal</keyword>
<evidence type="ECO:0000256" key="3">
    <source>
        <dbReference type="SAM" id="SignalP"/>
    </source>
</evidence>
<dbReference type="RefSeq" id="WP_007789846.1">
    <property type="nucleotide sequence ID" value="NZ_ADGQ01000057.1"/>
</dbReference>
<feature type="chain" id="PRO_5003133841" evidence="3">
    <location>
        <begin position="27"/>
        <end position="413"/>
    </location>
</feature>
<feature type="repeat" description="Cell wall-binding" evidence="2">
    <location>
        <begin position="69"/>
        <end position="90"/>
    </location>
</feature>
<dbReference type="AlphaFoldDB" id="E0E3M9"/>
<name>E0E3M9_9FIRM</name>
<accession>E0E3M9</accession>
<keyword evidence="1" id="KW-0677">Repeat</keyword>
<comment type="caution">
    <text evidence="4">The sequence shown here is derived from an EMBL/GenBank/DDBJ whole genome shotgun (WGS) entry which is preliminary data.</text>
</comment>
<evidence type="ECO:0000256" key="2">
    <source>
        <dbReference type="PROSITE-ProRule" id="PRU00591"/>
    </source>
</evidence>
<dbReference type="Gene3D" id="2.10.270.10">
    <property type="entry name" value="Cholin Binding"/>
    <property type="match status" value="2"/>
</dbReference>
<dbReference type="STRING" id="596315.HMPREF0634_0523"/>
<dbReference type="GeneID" id="84800869"/>
<dbReference type="Pfam" id="PF19127">
    <property type="entry name" value="Choline_bind_3"/>
    <property type="match status" value="1"/>
</dbReference>
<keyword evidence="5" id="KW-1185">Reference proteome</keyword>
<evidence type="ECO:0000313" key="4">
    <source>
        <dbReference type="EMBL" id="EFM64539.1"/>
    </source>
</evidence>
<proteinExistence type="predicted"/>
<gene>
    <name evidence="4" type="ORF">HMPREF0634_0523</name>
</gene>